<dbReference type="PROSITE" id="PS51379">
    <property type="entry name" value="4FE4S_FER_2"/>
    <property type="match status" value="2"/>
</dbReference>
<dbReference type="SUPFAM" id="SSF54862">
    <property type="entry name" value="4Fe-4S ferredoxins"/>
    <property type="match status" value="2"/>
</dbReference>
<comment type="caution">
    <text evidence="5">The sequence shown here is derived from an EMBL/GenBank/DDBJ whole genome shotgun (WGS) entry which is preliminary data.</text>
</comment>
<feature type="domain" description="4Fe-4S ferredoxin-type" evidence="4">
    <location>
        <begin position="1"/>
        <end position="30"/>
    </location>
</feature>
<gene>
    <name evidence="5" type="ORF">H8911_10325</name>
</gene>
<name>A0ABR7KK39_9FIRM</name>
<evidence type="ECO:0000256" key="2">
    <source>
        <dbReference type="ARBA" id="ARBA00023004"/>
    </source>
</evidence>
<keyword evidence="1" id="KW-0479">Metal-binding</keyword>
<evidence type="ECO:0000256" key="1">
    <source>
        <dbReference type="ARBA" id="ARBA00022723"/>
    </source>
</evidence>
<dbReference type="InterPro" id="IPR052977">
    <property type="entry name" value="Polyferredoxin-like_ET"/>
</dbReference>
<dbReference type="PANTHER" id="PTHR43193">
    <property type="match status" value="1"/>
</dbReference>
<keyword evidence="6" id="KW-1185">Reference proteome</keyword>
<dbReference type="InterPro" id="IPR017900">
    <property type="entry name" value="4Fe4S_Fe_S_CS"/>
</dbReference>
<dbReference type="RefSeq" id="WP_186999597.1">
    <property type="nucleotide sequence ID" value="NZ_JACRWH010000057.1"/>
</dbReference>
<dbReference type="Proteomes" id="UP000649075">
    <property type="component" value="Unassembled WGS sequence"/>
</dbReference>
<dbReference type="InterPro" id="IPR007525">
    <property type="entry name" value="FrhB_FdhB_C"/>
</dbReference>
<evidence type="ECO:0000313" key="5">
    <source>
        <dbReference type="EMBL" id="MBC6013095.1"/>
    </source>
</evidence>
<proteinExistence type="predicted"/>
<dbReference type="Pfam" id="PF13187">
    <property type="entry name" value="Fer4_9"/>
    <property type="match status" value="1"/>
</dbReference>
<reference evidence="5 6" key="1">
    <citation type="submission" date="2020-08" db="EMBL/GenBank/DDBJ databases">
        <authorList>
            <person name="Liu C."/>
            <person name="Sun Q."/>
        </authorList>
    </citation>
    <scope>NUCLEOTIDE SEQUENCE [LARGE SCALE GENOMIC DNA]</scope>
    <source>
        <strain evidence="5 6">L34</strain>
    </source>
</reference>
<protein>
    <submittedName>
        <fullName evidence="5">Coenzyme F420 hydrogenase/dehydrogenase, beta subunit C-terminal domain</fullName>
    </submittedName>
</protein>
<keyword evidence="3" id="KW-0411">Iron-sulfur</keyword>
<feature type="domain" description="4Fe-4S ferredoxin-type" evidence="4">
    <location>
        <begin position="34"/>
        <end position="64"/>
    </location>
</feature>
<dbReference type="InterPro" id="IPR007516">
    <property type="entry name" value="Co_F420_Hydgase/DH_bsu_N"/>
</dbReference>
<evidence type="ECO:0000313" key="6">
    <source>
        <dbReference type="Proteomes" id="UP000649075"/>
    </source>
</evidence>
<dbReference type="InterPro" id="IPR017896">
    <property type="entry name" value="4Fe4S_Fe-S-bd"/>
</dbReference>
<dbReference type="EMBL" id="JACRWH010000057">
    <property type="protein sequence ID" value="MBC6013095.1"/>
    <property type="molecule type" value="Genomic_DNA"/>
</dbReference>
<dbReference type="PANTHER" id="PTHR43193:SF2">
    <property type="entry name" value="POLYFERREDOXIN PROTEIN FWDF"/>
    <property type="match status" value="1"/>
</dbReference>
<organism evidence="5 6">
    <name type="scientific">Holdemanella hominis</name>
    <dbReference type="NCBI Taxonomy" id="2764327"/>
    <lineage>
        <taxon>Bacteria</taxon>
        <taxon>Bacillati</taxon>
        <taxon>Bacillota</taxon>
        <taxon>Erysipelotrichia</taxon>
        <taxon>Erysipelotrichales</taxon>
        <taxon>Erysipelotrichaceae</taxon>
        <taxon>Holdemanella</taxon>
    </lineage>
</organism>
<keyword evidence="2" id="KW-0408">Iron</keyword>
<dbReference type="PROSITE" id="PS00198">
    <property type="entry name" value="4FE4S_FER_1"/>
    <property type="match status" value="1"/>
</dbReference>
<dbReference type="Pfam" id="PF04432">
    <property type="entry name" value="FrhB_FdhB_C"/>
    <property type="match status" value="1"/>
</dbReference>
<dbReference type="Pfam" id="PF04422">
    <property type="entry name" value="FrhB_FdhB_N"/>
    <property type="match status" value="1"/>
</dbReference>
<dbReference type="Gene3D" id="3.30.70.20">
    <property type="match status" value="1"/>
</dbReference>
<accession>A0ABR7KK39</accession>
<evidence type="ECO:0000256" key="3">
    <source>
        <dbReference type="ARBA" id="ARBA00023014"/>
    </source>
</evidence>
<evidence type="ECO:0000259" key="4">
    <source>
        <dbReference type="PROSITE" id="PS51379"/>
    </source>
</evidence>
<sequence>MNTVCDINKCAGCSACIDVCPSEAIHIVDNMKSLNAVVDLNKCINCNACKNVCQEINKREKKEPLLIKQGWAIDENIRKNGASGGIASAVARLFLDSGGIVCASVFNSSGFVFDIIENEKDLIKIAGSRYIKSNPIYCYKKCKNLVIKGRKVLFIGLPCQVASFKNYIPIQYHNLITTIDLICHGTPSVKLFNTFLNQYKLNYSDFSDIKFRSKGVLNKYSSIKKHNVMDSYTIGFLNSLFYTDNCYECKYADINRVSDITLGDSWGSELNKIEIDKGISLVLCQSEKGKFLLDNSNIILKDVNVELAIKNNHQLKEPSLISPRREWFFNNLEKGKPFNLLIMRVYPIKFLKQFIKQMLISLKLYSLGNGNIFCILKKRIEDE</sequence>